<protein>
    <submittedName>
        <fullName evidence="1">Uncharacterized protein</fullName>
    </submittedName>
</protein>
<dbReference type="OrthoDB" id="964294at2"/>
<dbReference type="AlphaFoldDB" id="I0KED9"/>
<proteinExistence type="predicted"/>
<dbReference type="EMBL" id="HE796683">
    <property type="protein sequence ID" value="CCH02492.1"/>
    <property type="molecule type" value="Genomic_DNA"/>
</dbReference>
<evidence type="ECO:0000313" key="2">
    <source>
        <dbReference type="Proteomes" id="UP000011058"/>
    </source>
</evidence>
<gene>
    <name evidence="1" type="ORF">FAES_4493</name>
</gene>
<keyword evidence="2" id="KW-1185">Reference proteome</keyword>
<dbReference type="HOGENOM" id="CLU_2699246_0_0_10"/>
<organism evidence="1 2">
    <name type="scientific">Fibrella aestuarina BUZ 2</name>
    <dbReference type="NCBI Taxonomy" id="1166018"/>
    <lineage>
        <taxon>Bacteria</taxon>
        <taxon>Pseudomonadati</taxon>
        <taxon>Bacteroidota</taxon>
        <taxon>Cytophagia</taxon>
        <taxon>Cytophagales</taxon>
        <taxon>Spirosomataceae</taxon>
        <taxon>Fibrella</taxon>
    </lineage>
</organism>
<dbReference type="KEGG" id="fae:FAES_4493"/>
<dbReference type="RefSeq" id="WP_015333591.1">
    <property type="nucleotide sequence ID" value="NC_020054.1"/>
</dbReference>
<sequence length="73" mass="7959">MQAISEIIDLDGPELHYTLPEGFEAKRIQLIILPADGPENPPKKNRIQSLRGSVTGAAATSLAAHLQAVRNEW</sequence>
<accession>I0KED9</accession>
<dbReference type="Proteomes" id="UP000011058">
    <property type="component" value="Chromosome"/>
</dbReference>
<name>I0KED9_9BACT</name>
<dbReference type="STRING" id="1166018.FAES_4493"/>
<evidence type="ECO:0000313" key="1">
    <source>
        <dbReference type="EMBL" id="CCH02492.1"/>
    </source>
</evidence>
<reference evidence="1 2" key="1">
    <citation type="journal article" date="2012" name="J. Bacteriol.">
        <title>Genome Sequence of Fibrella aestuarina BUZ 2T, a Filamentous Marine Bacterium.</title>
        <authorList>
            <person name="Filippini M."/>
            <person name="Qi W."/>
            <person name="Blom J."/>
            <person name="Goesmann A."/>
            <person name="Smits T.H."/>
            <person name="Bagheri H.C."/>
        </authorList>
    </citation>
    <scope>NUCLEOTIDE SEQUENCE [LARGE SCALE GENOMIC DNA]</scope>
    <source>
        <strain evidence="2">BUZ 2T</strain>
    </source>
</reference>